<evidence type="ECO:0000313" key="1">
    <source>
        <dbReference type="EMBL" id="AQY21462.1"/>
    </source>
</evidence>
<dbReference type="Proteomes" id="UP000189883">
    <property type="component" value="Chromosome"/>
</dbReference>
<gene>
    <name evidence="1" type="ORF">AB406_0504</name>
</gene>
<proteinExistence type="predicted"/>
<dbReference type="RefSeq" id="WP_014938543.1">
    <property type="nucleotide sequence ID" value="NZ_CP011859.1"/>
</dbReference>
<dbReference type="EMBL" id="CP011859">
    <property type="protein sequence ID" value="AQY21462.1"/>
    <property type="molecule type" value="Genomic_DNA"/>
</dbReference>
<evidence type="ECO:0000313" key="2">
    <source>
        <dbReference type="Proteomes" id="UP000189883"/>
    </source>
</evidence>
<name>A0A1S7DQS3_RIEAN</name>
<sequence>MAKIQLISTRELDFPPFYTGHILRSVEWIQNLPKEERYILKIVDTCFTEVEEEVSIPIYPEGYNPTNITDDVMHLITFEKQKNRVNKILGTPMERTVSRSYAEIKELAQLLQSKTNIKQMDLDDAIIEAFRQGLYLITKDEIENQGLKWYKCESIADWKIVRD</sequence>
<protein>
    <submittedName>
        <fullName evidence="1">Uncharacterized protein</fullName>
    </submittedName>
</protein>
<dbReference type="AlphaFoldDB" id="A0A1S7DQS3"/>
<organism evidence="1 2">
    <name type="scientific">Riemerella anatipestifer</name>
    <name type="common">Moraxella anatipestifer</name>
    <dbReference type="NCBI Taxonomy" id="34085"/>
    <lineage>
        <taxon>Bacteria</taxon>
        <taxon>Pseudomonadati</taxon>
        <taxon>Bacteroidota</taxon>
        <taxon>Flavobacteriia</taxon>
        <taxon>Flavobacteriales</taxon>
        <taxon>Weeksellaceae</taxon>
        <taxon>Riemerella</taxon>
    </lineage>
</organism>
<reference evidence="1 2" key="1">
    <citation type="submission" date="2015-06" db="EMBL/GenBank/DDBJ databases">
        <title>R. anatipestifer strain HXb2 is the most virulent strain so far, and the genome sequence would help us uncover the pathogenesis.</title>
        <authorList>
            <person name="Hu Q."/>
            <person name="Qi J."/>
            <person name="Bo H."/>
            <person name="Liu G."/>
            <person name="Tao M."/>
            <person name="Ding Y."/>
            <person name="Xue Y."/>
        </authorList>
    </citation>
    <scope>NUCLEOTIDE SEQUENCE [LARGE SCALE GENOMIC DNA]</scope>
    <source>
        <strain evidence="1 2">HXb2</strain>
    </source>
</reference>
<accession>A0A1S7DQS3</accession>